<evidence type="ECO:0000256" key="1">
    <source>
        <dbReference type="SAM" id="MobiDB-lite"/>
    </source>
</evidence>
<protein>
    <submittedName>
        <fullName evidence="2">Uncharacterized protein</fullName>
    </submittedName>
</protein>
<accession>A0ABP4I3A0</accession>
<feature type="compositionally biased region" description="Basic and acidic residues" evidence="1">
    <location>
        <begin position="60"/>
        <end position="74"/>
    </location>
</feature>
<feature type="region of interest" description="Disordered" evidence="1">
    <location>
        <begin position="48"/>
        <end position="119"/>
    </location>
</feature>
<reference evidence="3" key="1">
    <citation type="journal article" date="2019" name="Int. J. Syst. Evol. Microbiol.">
        <title>The Global Catalogue of Microorganisms (GCM) 10K type strain sequencing project: providing services to taxonomists for standard genome sequencing and annotation.</title>
        <authorList>
            <consortium name="The Broad Institute Genomics Platform"/>
            <consortium name="The Broad Institute Genome Sequencing Center for Infectious Disease"/>
            <person name="Wu L."/>
            <person name="Ma J."/>
        </authorList>
    </citation>
    <scope>NUCLEOTIDE SEQUENCE [LARGE SCALE GENOMIC DNA]</scope>
    <source>
        <strain evidence="3">JCM 11448</strain>
    </source>
</reference>
<gene>
    <name evidence="2" type="ORF">GCM10009579_72820</name>
</gene>
<organism evidence="2 3">
    <name type="scientific">Streptomyces javensis</name>
    <dbReference type="NCBI Taxonomy" id="114698"/>
    <lineage>
        <taxon>Bacteria</taxon>
        <taxon>Bacillati</taxon>
        <taxon>Actinomycetota</taxon>
        <taxon>Actinomycetes</taxon>
        <taxon>Kitasatosporales</taxon>
        <taxon>Streptomycetaceae</taxon>
        <taxon>Streptomyces</taxon>
        <taxon>Streptomyces violaceusniger group</taxon>
    </lineage>
</organism>
<name>A0ABP4I3A0_9ACTN</name>
<dbReference type="EMBL" id="BAAAIH010000060">
    <property type="protein sequence ID" value="GAA1295574.1"/>
    <property type="molecule type" value="Genomic_DNA"/>
</dbReference>
<comment type="caution">
    <text evidence="2">The sequence shown here is derived from an EMBL/GenBank/DDBJ whole genome shotgun (WGS) entry which is preliminary data.</text>
</comment>
<dbReference type="Gene3D" id="3.40.50.1820">
    <property type="entry name" value="alpha/beta hydrolase"/>
    <property type="match status" value="1"/>
</dbReference>
<evidence type="ECO:0000313" key="3">
    <source>
        <dbReference type="Proteomes" id="UP001500282"/>
    </source>
</evidence>
<dbReference type="SUPFAM" id="SSF53474">
    <property type="entry name" value="alpha/beta-Hydrolases"/>
    <property type="match status" value="1"/>
</dbReference>
<sequence>MHQVGEFVSAGFRVVASNRRGTSRPPRAEAVDRVDDAADLNHLLDHLGVNTASPGRRGRWRPDRVGVRPPHPERVTSLALSGPSELSAGYRTLTPKESGAGRRLGPPRTKSGTPPHSIS</sequence>
<feature type="compositionally biased region" description="Polar residues" evidence="1">
    <location>
        <begin position="110"/>
        <end position="119"/>
    </location>
</feature>
<proteinExistence type="predicted"/>
<evidence type="ECO:0000313" key="2">
    <source>
        <dbReference type="EMBL" id="GAA1295574.1"/>
    </source>
</evidence>
<dbReference type="Proteomes" id="UP001500282">
    <property type="component" value="Unassembled WGS sequence"/>
</dbReference>
<keyword evidence="3" id="KW-1185">Reference proteome</keyword>
<dbReference type="InterPro" id="IPR029058">
    <property type="entry name" value="AB_hydrolase_fold"/>
</dbReference>